<reference evidence="3 4" key="2">
    <citation type="submission" date="2021-08" db="EMBL/GenBank/DDBJ databases">
        <title>Massilia sp. R798.</title>
        <authorList>
            <person name="Baek J.H."/>
            <person name="Jung H.S."/>
            <person name="Kim K.R."/>
            <person name="Jeon C.O."/>
        </authorList>
    </citation>
    <scope>NUCLEOTIDE SEQUENCE [LARGE SCALE GENOMIC DNA]</scope>
    <source>
        <strain evidence="3 4">R798</strain>
    </source>
</reference>
<reference evidence="3 4" key="1">
    <citation type="submission" date="2021-01" db="EMBL/GenBank/DDBJ databases">
        <authorList>
            <person name="Ruan W."/>
            <person name="Khan S.A."/>
            <person name="Jeon C.O."/>
        </authorList>
    </citation>
    <scope>NUCLEOTIDE SEQUENCE [LARGE SCALE GENOMIC DNA]</scope>
    <source>
        <strain evidence="3 4">R798</strain>
    </source>
</reference>
<dbReference type="PROSITE" id="PS50994">
    <property type="entry name" value="INTEGRASE"/>
    <property type="match status" value="1"/>
</dbReference>
<protein>
    <recommendedName>
        <fullName evidence="2">Integrase catalytic domain-containing protein</fullName>
    </recommendedName>
</protein>
<sequence length="726" mass="81916">MILVKNTLFEDRLTGAVIRLLAELTSGKPNDNESTHAVVIDINDARAMPKVVGKTKLLERIANFELKSIHEQSDSINLAALTPSEHAIVERRWSLIQSLTVHGDLLFDESFRGQEAKRLVIAKVASKPFFYKTLRLYWQRGGGKGSLVSNFPNCGRPGERRVASNSSPKPGRPRTVQPGVGVAATEFHRANMRIAWSRSPVGTTGKGLEGAYSWMLITRYPEHVSIETGKKKQKVVLSNYDSVPTFEQFQYHWKAEHSYELRQLNRMQQRRFDLAFKPLLTGTMKEVRGPGTRYYIDATVLDVYCVSRLNRNRIVGRPTLYVVVDQFSRMIVGMYVGLEPPCWTGAMLALWNCSIDKVAFCAKYNVDISAESWPTAHMPVHLMGDRGELTSSQADALSEGFSIDVENSRPYAGDAKGVAERVFGTLQTKFGPYLPGYVDKEFLGRGAEPPALRSAMDVFEITRAMVLAVLHTNLRVVRDYEGWPEVVAAGVPFVPVELWNWGAKNLRCDARQYDEAHLVRYLWPRGKTRLNRKALHLTRGLFYMGVDLVSQPWFAKSFIERRELEVAYHPSEMTTAVVIRDEDRVATYHVELTQRCNRFKGYSLSEVMALQGHADRTNAAAKWENQPTQASLEKQIHDTVKEARRRSAEQVDKSLSKAERLRAVRDNRADEIGALTEEVISTLTGGEIFGAAVRAEMLVPSVEEDQTLIAVRQLIESRTLRRKANT</sequence>
<dbReference type="RefSeq" id="WP_223465492.1">
    <property type="nucleotide sequence ID" value="NZ_JAFBIL020000001.1"/>
</dbReference>
<dbReference type="SUPFAM" id="SSF53098">
    <property type="entry name" value="Ribonuclease H-like"/>
    <property type="match status" value="1"/>
</dbReference>
<keyword evidence="4" id="KW-1185">Reference proteome</keyword>
<dbReference type="InterPro" id="IPR001584">
    <property type="entry name" value="Integrase_cat-core"/>
</dbReference>
<dbReference type="InterPro" id="IPR036397">
    <property type="entry name" value="RNaseH_sf"/>
</dbReference>
<gene>
    <name evidence="3" type="ORF">I4X03_003160</name>
</gene>
<comment type="caution">
    <text evidence="3">The sequence shown here is derived from an EMBL/GenBank/DDBJ whole genome shotgun (WGS) entry which is preliminary data.</text>
</comment>
<accession>A0ABS7SKB3</accession>
<dbReference type="Proteomes" id="UP000809349">
    <property type="component" value="Unassembled WGS sequence"/>
</dbReference>
<dbReference type="EMBL" id="JAFBIL020000001">
    <property type="protein sequence ID" value="MBZ2206255.1"/>
    <property type="molecule type" value="Genomic_DNA"/>
</dbReference>
<evidence type="ECO:0000256" key="1">
    <source>
        <dbReference type="SAM" id="MobiDB-lite"/>
    </source>
</evidence>
<dbReference type="InterPro" id="IPR012337">
    <property type="entry name" value="RNaseH-like_sf"/>
</dbReference>
<dbReference type="Gene3D" id="3.30.420.10">
    <property type="entry name" value="Ribonuclease H-like superfamily/Ribonuclease H"/>
    <property type="match status" value="1"/>
</dbReference>
<evidence type="ECO:0000313" key="4">
    <source>
        <dbReference type="Proteomes" id="UP000809349"/>
    </source>
</evidence>
<proteinExistence type="predicted"/>
<evidence type="ECO:0000313" key="3">
    <source>
        <dbReference type="EMBL" id="MBZ2206255.1"/>
    </source>
</evidence>
<name>A0ABS7SKB3_9BURK</name>
<feature type="domain" description="Integrase catalytic" evidence="2">
    <location>
        <begin position="286"/>
        <end position="503"/>
    </location>
</feature>
<evidence type="ECO:0000259" key="2">
    <source>
        <dbReference type="PROSITE" id="PS50994"/>
    </source>
</evidence>
<organism evidence="3 4">
    <name type="scientific">Massilia soli</name>
    <dbReference type="NCBI Taxonomy" id="2792854"/>
    <lineage>
        <taxon>Bacteria</taxon>
        <taxon>Pseudomonadati</taxon>
        <taxon>Pseudomonadota</taxon>
        <taxon>Betaproteobacteria</taxon>
        <taxon>Burkholderiales</taxon>
        <taxon>Oxalobacteraceae</taxon>
        <taxon>Telluria group</taxon>
        <taxon>Massilia</taxon>
    </lineage>
</organism>
<feature type="region of interest" description="Disordered" evidence="1">
    <location>
        <begin position="149"/>
        <end position="178"/>
    </location>
</feature>